<accession>A0A448WAD4</accession>
<evidence type="ECO:0000256" key="3">
    <source>
        <dbReference type="ARBA" id="ARBA00022475"/>
    </source>
</evidence>
<keyword evidence="3" id="KW-1003">Cell membrane</keyword>
<evidence type="ECO:0000256" key="5">
    <source>
        <dbReference type="ARBA" id="ARBA00022989"/>
    </source>
</evidence>
<evidence type="ECO:0000256" key="1">
    <source>
        <dbReference type="ARBA" id="ARBA00004651"/>
    </source>
</evidence>
<organism evidence="10 11">
    <name type="scientific">Protopolystoma xenopodis</name>
    <dbReference type="NCBI Taxonomy" id="117903"/>
    <lineage>
        <taxon>Eukaryota</taxon>
        <taxon>Metazoa</taxon>
        <taxon>Spiralia</taxon>
        <taxon>Lophotrochozoa</taxon>
        <taxon>Platyhelminthes</taxon>
        <taxon>Monogenea</taxon>
        <taxon>Polyopisthocotylea</taxon>
        <taxon>Polystomatidea</taxon>
        <taxon>Polystomatidae</taxon>
        <taxon>Protopolystoma</taxon>
    </lineage>
</organism>
<keyword evidence="7 9" id="KW-0472">Membrane</keyword>
<comment type="similarity">
    <text evidence="9">Belongs to the pannexin family.</text>
</comment>
<keyword evidence="6 9" id="KW-0406">Ion transport</keyword>
<dbReference type="Proteomes" id="UP000784294">
    <property type="component" value="Unassembled WGS sequence"/>
</dbReference>
<evidence type="ECO:0000256" key="9">
    <source>
        <dbReference type="RuleBase" id="RU010713"/>
    </source>
</evidence>
<evidence type="ECO:0000313" key="10">
    <source>
        <dbReference type="EMBL" id="VEL06820.1"/>
    </source>
</evidence>
<comment type="caution">
    <text evidence="9">Lacks conserved residue(s) required for the propagation of feature annotation.</text>
</comment>
<keyword evidence="4 9" id="KW-0812">Transmembrane</keyword>
<keyword evidence="5 9" id="KW-1133">Transmembrane helix</keyword>
<dbReference type="Pfam" id="PF00876">
    <property type="entry name" value="Innexin"/>
    <property type="match status" value="1"/>
</dbReference>
<dbReference type="PROSITE" id="PS51013">
    <property type="entry name" value="PANNEXIN"/>
    <property type="match status" value="1"/>
</dbReference>
<dbReference type="EMBL" id="CAAALY010000463">
    <property type="protein sequence ID" value="VEL06820.1"/>
    <property type="molecule type" value="Genomic_DNA"/>
</dbReference>
<dbReference type="GO" id="GO:0005243">
    <property type="term" value="F:gap junction channel activity"/>
    <property type="evidence" value="ECO:0007669"/>
    <property type="project" value="TreeGrafter"/>
</dbReference>
<dbReference type="GO" id="GO:0005921">
    <property type="term" value="C:gap junction"/>
    <property type="evidence" value="ECO:0007669"/>
    <property type="project" value="UniProtKB-UniRule"/>
</dbReference>
<comment type="function">
    <text evidence="9">Structural component of the gap junctions.</text>
</comment>
<evidence type="ECO:0000256" key="8">
    <source>
        <dbReference type="ARBA" id="ARBA00023303"/>
    </source>
</evidence>
<reference evidence="10" key="1">
    <citation type="submission" date="2018-11" db="EMBL/GenBank/DDBJ databases">
        <authorList>
            <consortium name="Pathogen Informatics"/>
        </authorList>
    </citation>
    <scope>NUCLEOTIDE SEQUENCE</scope>
</reference>
<evidence type="ECO:0000313" key="11">
    <source>
        <dbReference type="Proteomes" id="UP000784294"/>
    </source>
</evidence>
<dbReference type="PANTHER" id="PTHR11893:SF36">
    <property type="entry name" value="INNEXIN-5"/>
    <property type="match status" value="1"/>
</dbReference>
<dbReference type="PRINTS" id="PR01262">
    <property type="entry name" value="INNEXIN"/>
</dbReference>
<dbReference type="InterPro" id="IPR000990">
    <property type="entry name" value="Innexin"/>
</dbReference>
<dbReference type="PANTHER" id="PTHR11893">
    <property type="entry name" value="INNEXIN"/>
    <property type="match status" value="1"/>
</dbReference>
<keyword evidence="8 9" id="KW-0407">Ion channel</keyword>
<dbReference type="GO" id="GO:0034220">
    <property type="term" value="P:monoatomic ion transmembrane transport"/>
    <property type="evidence" value="ECO:0007669"/>
    <property type="project" value="UniProtKB-KW"/>
</dbReference>
<dbReference type="OrthoDB" id="5867527at2759"/>
<gene>
    <name evidence="9" type="primary">inx</name>
    <name evidence="10" type="ORF">PXEA_LOCUS260</name>
</gene>
<name>A0A448WAD4_9PLAT</name>
<keyword evidence="2 9" id="KW-0813">Transport</keyword>
<proteinExistence type="inferred from homology"/>
<comment type="caution">
    <text evidence="10">The sequence shown here is derived from an EMBL/GenBank/DDBJ whole genome shotgun (WGS) entry which is preliminary data.</text>
</comment>
<evidence type="ECO:0000256" key="4">
    <source>
        <dbReference type="ARBA" id="ARBA00022692"/>
    </source>
</evidence>
<feature type="transmembrane region" description="Helical" evidence="9">
    <location>
        <begin position="135"/>
        <end position="159"/>
    </location>
</feature>
<evidence type="ECO:0000256" key="6">
    <source>
        <dbReference type="ARBA" id="ARBA00023065"/>
    </source>
</evidence>
<evidence type="ECO:0000256" key="2">
    <source>
        <dbReference type="ARBA" id="ARBA00022448"/>
    </source>
</evidence>
<evidence type="ECO:0000256" key="7">
    <source>
        <dbReference type="ARBA" id="ARBA00023136"/>
    </source>
</evidence>
<sequence>MYWGVKNGKPIQCWVPQEFTGAWEDFAENLCWVQNTYFLLPQEAIPDDDFDLYKTRYVSYYQWVAIVLAGQAMLAWVPHIFWRVWSRRVPILLKTAREAAVPDHELRRKAIACLVAALEEQAESATRYRRSRGMIARYLCGTSPSIRVTLLFLMVRMLFIANNLGQIYLMRRFIGSNDTMFGVKIFKDLLAGQTWEESGLFPRVTFCDIKVRKLGHLKPAS</sequence>
<feature type="transmembrane region" description="Helical" evidence="9">
    <location>
        <begin position="60"/>
        <end position="82"/>
    </location>
</feature>
<dbReference type="AlphaFoldDB" id="A0A448WAD4"/>
<keyword evidence="11" id="KW-1185">Reference proteome</keyword>
<dbReference type="GO" id="GO:0005886">
    <property type="term" value="C:plasma membrane"/>
    <property type="evidence" value="ECO:0007669"/>
    <property type="project" value="UniProtKB-SubCell"/>
</dbReference>
<protein>
    <recommendedName>
        <fullName evidence="9">Innexin</fullName>
    </recommendedName>
</protein>
<comment type="subcellular location">
    <subcellularLocation>
        <location evidence="1 9">Cell membrane</location>
        <topology evidence="1 9">Multi-pass membrane protein</topology>
    </subcellularLocation>
</comment>